<evidence type="ECO:0000256" key="2">
    <source>
        <dbReference type="ARBA" id="ARBA00013262"/>
    </source>
</evidence>
<dbReference type="PANTHER" id="PTHR12788:SF8">
    <property type="entry name" value="PROTEIN-TYROSINE SULFOTRANSFERASE"/>
    <property type="match status" value="1"/>
</dbReference>
<dbReference type="EC" id="2.8.2.20" evidence="2 5"/>
<evidence type="ECO:0000313" key="7">
    <source>
        <dbReference type="Proteomes" id="UP000275408"/>
    </source>
</evidence>
<comment type="caution">
    <text evidence="6">The sequence shown here is derived from an EMBL/GenBank/DDBJ whole genome shotgun (WGS) entry which is preliminary data.</text>
</comment>
<dbReference type="Gene3D" id="3.40.50.300">
    <property type="entry name" value="P-loop containing nucleotide triphosphate hydrolases"/>
    <property type="match status" value="1"/>
</dbReference>
<name>A0A3M6U9I8_POCDA</name>
<organism evidence="6 7">
    <name type="scientific">Pocillopora damicornis</name>
    <name type="common">Cauliflower coral</name>
    <name type="synonym">Millepora damicornis</name>
    <dbReference type="NCBI Taxonomy" id="46731"/>
    <lineage>
        <taxon>Eukaryota</taxon>
        <taxon>Metazoa</taxon>
        <taxon>Cnidaria</taxon>
        <taxon>Anthozoa</taxon>
        <taxon>Hexacorallia</taxon>
        <taxon>Scleractinia</taxon>
        <taxon>Astrocoeniina</taxon>
        <taxon>Pocilloporidae</taxon>
        <taxon>Pocillopora</taxon>
    </lineage>
</organism>
<evidence type="ECO:0000313" key="6">
    <source>
        <dbReference type="EMBL" id="RMX50355.1"/>
    </source>
</evidence>
<protein>
    <recommendedName>
        <fullName evidence="2 5">Protein-tyrosine sulfotransferase</fullName>
        <ecNumber evidence="2 5">2.8.2.20</ecNumber>
    </recommendedName>
</protein>
<evidence type="ECO:0000256" key="3">
    <source>
        <dbReference type="ARBA" id="ARBA00022679"/>
    </source>
</evidence>
<dbReference type="PANTHER" id="PTHR12788">
    <property type="entry name" value="PROTEIN-TYROSINE SULFOTRANSFERASE 2"/>
    <property type="match status" value="1"/>
</dbReference>
<comment type="catalytic activity">
    <reaction evidence="4 5">
        <text>L-tyrosyl-[protein] + 3'-phosphoadenylyl sulfate = O-sulfo-L-tyrosine-[protein] + adenosine 3',5'-bisphosphate + H(+)</text>
        <dbReference type="Rhea" id="RHEA:16801"/>
        <dbReference type="Rhea" id="RHEA-COMP:10136"/>
        <dbReference type="Rhea" id="RHEA-COMP:11688"/>
        <dbReference type="ChEBI" id="CHEBI:15378"/>
        <dbReference type="ChEBI" id="CHEBI:46858"/>
        <dbReference type="ChEBI" id="CHEBI:58339"/>
        <dbReference type="ChEBI" id="CHEBI:58343"/>
        <dbReference type="ChEBI" id="CHEBI:65286"/>
        <dbReference type="EC" id="2.8.2.20"/>
    </reaction>
</comment>
<evidence type="ECO:0000256" key="4">
    <source>
        <dbReference type="ARBA" id="ARBA00048460"/>
    </source>
</evidence>
<gene>
    <name evidence="6" type="ORF">pdam_00006942</name>
</gene>
<dbReference type="GO" id="GO:0005794">
    <property type="term" value="C:Golgi apparatus"/>
    <property type="evidence" value="ECO:0007669"/>
    <property type="project" value="TreeGrafter"/>
</dbReference>
<dbReference type="InterPro" id="IPR026634">
    <property type="entry name" value="TPST-like"/>
</dbReference>
<proteinExistence type="inferred from homology"/>
<dbReference type="OMA" id="GNWKMYQ"/>
<reference evidence="6 7" key="1">
    <citation type="journal article" date="2018" name="Sci. Rep.">
        <title>Comparative analysis of the Pocillopora damicornis genome highlights role of immune system in coral evolution.</title>
        <authorList>
            <person name="Cunning R."/>
            <person name="Bay R.A."/>
            <person name="Gillette P."/>
            <person name="Baker A.C."/>
            <person name="Traylor-Knowles N."/>
        </authorList>
    </citation>
    <scope>NUCLEOTIDE SEQUENCE [LARGE SCALE GENOMIC DNA]</scope>
    <source>
        <strain evidence="6">RSMAS</strain>
        <tissue evidence="6">Whole animal</tissue>
    </source>
</reference>
<evidence type="ECO:0000256" key="5">
    <source>
        <dbReference type="RuleBase" id="RU365018"/>
    </source>
</evidence>
<keyword evidence="3 5" id="KW-0808">Transferase</keyword>
<dbReference type="SUPFAM" id="SSF52540">
    <property type="entry name" value="P-loop containing nucleoside triphosphate hydrolases"/>
    <property type="match status" value="1"/>
</dbReference>
<dbReference type="EMBL" id="RCHS01001985">
    <property type="protein sequence ID" value="RMX50355.1"/>
    <property type="molecule type" value="Genomic_DNA"/>
</dbReference>
<evidence type="ECO:0000256" key="1">
    <source>
        <dbReference type="ARBA" id="ARBA00009988"/>
    </source>
</evidence>
<dbReference type="InterPro" id="IPR027417">
    <property type="entry name" value="P-loop_NTPase"/>
</dbReference>
<dbReference type="OrthoDB" id="5973251at2759"/>
<keyword evidence="7" id="KW-1185">Reference proteome</keyword>
<dbReference type="GO" id="GO:0008476">
    <property type="term" value="F:protein-tyrosine sulfotransferase activity"/>
    <property type="evidence" value="ECO:0007669"/>
    <property type="project" value="UniProtKB-EC"/>
</dbReference>
<dbReference type="AlphaFoldDB" id="A0A3M6U9I8"/>
<dbReference type="Proteomes" id="UP000275408">
    <property type="component" value="Unassembled WGS sequence"/>
</dbReference>
<comment type="function">
    <text evidence="5">Catalyzes the O-sulfation of tyrosine residues within acidic motifs of polypeptides, using 3'-phosphoadenylyl sulfate (PAPS) as cosubstrate.</text>
</comment>
<comment type="similarity">
    <text evidence="1 5">Belongs to the protein sulfotransferase family.</text>
</comment>
<sequence length="348" mass="40296">MMKIRLCTLKCLVILLGVASLMIIAGRNLYQESFVTEDSNIFKETQVAKQFFNPLGTSCKPEPLLDSIARLNGMFDDLKTFVMFIGYSQTIESRTGAILDAHPQIILPQEYDVLGNWKMYQNKKLRERGKQKYMLFFFLHYLSTFQAIFRNQAYKPSQFWVWTSKVESGRYYPLSDTWQGITNGKIKVIGDTSSGSTTRQLTRNQGNFTVLEDIKNVIGIPLKFLHTITNPYEVIALNVMRQSRSAVEINDAKDVFALVETNAQIRKLYGDAVLDISTDDYINNPRETMIQICRFLQVICYNSYLDKVEKELKKESTRARDQVIWTDVEKEWVAAEINKYSFLKSFEF</sequence>
<accession>A0A3M6U9I8</accession>